<feature type="compositionally biased region" description="Pro residues" evidence="4">
    <location>
        <begin position="112"/>
        <end position="126"/>
    </location>
</feature>
<accession>A0A0L0HQQ4</accession>
<feature type="compositionally biased region" description="Low complexity" evidence="4">
    <location>
        <begin position="50"/>
        <end position="62"/>
    </location>
</feature>
<dbReference type="RefSeq" id="XP_016611437.1">
    <property type="nucleotide sequence ID" value="XM_016749215.1"/>
</dbReference>
<dbReference type="PROSITE" id="PS00108">
    <property type="entry name" value="PROTEIN_KINASE_ST"/>
    <property type="match status" value="1"/>
</dbReference>
<dbReference type="InterPro" id="IPR017441">
    <property type="entry name" value="Protein_kinase_ATP_BS"/>
</dbReference>
<feature type="compositionally biased region" description="Polar residues" evidence="4">
    <location>
        <begin position="72"/>
        <end position="87"/>
    </location>
</feature>
<keyword evidence="6" id="KW-0808">Transferase</keyword>
<dbReference type="GO" id="GO:0035556">
    <property type="term" value="P:intracellular signal transduction"/>
    <property type="evidence" value="ECO:0007669"/>
    <property type="project" value="TreeGrafter"/>
</dbReference>
<dbReference type="PANTHER" id="PTHR24346">
    <property type="entry name" value="MAP/MICROTUBULE AFFINITY-REGULATING KINASE"/>
    <property type="match status" value="1"/>
</dbReference>
<dbReference type="SMART" id="SM00220">
    <property type="entry name" value="S_TKc"/>
    <property type="match status" value="1"/>
</dbReference>
<dbReference type="OrthoDB" id="10252171at2759"/>
<dbReference type="SUPFAM" id="SSF56112">
    <property type="entry name" value="Protein kinase-like (PK-like)"/>
    <property type="match status" value="2"/>
</dbReference>
<dbReference type="GO" id="GO:0005829">
    <property type="term" value="C:cytosol"/>
    <property type="evidence" value="ECO:0007669"/>
    <property type="project" value="TreeGrafter"/>
</dbReference>
<dbReference type="Proteomes" id="UP000053201">
    <property type="component" value="Unassembled WGS sequence"/>
</dbReference>
<reference evidence="6 7" key="1">
    <citation type="submission" date="2009-08" db="EMBL/GenBank/DDBJ databases">
        <title>The Genome Sequence of Spizellomyces punctatus strain DAOM BR117.</title>
        <authorList>
            <consortium name="The Broad Institute Genome Sequencing Platform"/>
            <person name="Russ C."/>
            <person name="Cuomo C."/>
            <person name="Shea T."/>
            <person name="Young S.K."/>
            <person name="Zeng Q."/>
            <person name="Koehrsen M."/>
            <person name="Haas B."/>
            <person name="Borodovsky M."/>
            <person name="Guigo R."/>
            <person name="Alvarado L."/>
            <person name="Berlin A."/>
            <person name="Bochicchio J."/>
            <person name="Borenstein D."/>
            <person name="Chapman S."/>
            <person name="Chen Z."/>
            <person name="Engels R."/>
            <person name="Freedman E."/>
            <person name="Gellesch M."/>
            <person name="Goldberg J."/>
            <person name="Griggs A."/>
            <person name="Gujja S."/>
            <person name="Heiman D."/>
            <person name="Hepburn T."/>
            <person name="Howarth C."/>
            <person name="Jen D."/>
            <person name="Larson L."/>
            <person name="Lewis B."/>
            <person name="Mehta T."/>
            <person name="Park D."/>
            <person name="Pearson M."/>
            <person name="Roberts A."/>
            <person name="Saif S."/>
            <person name="Shenoy N."/>
            <person name="Sisk P."/>
            <person name="Stolte C."/>
            <person name="Sykes S."/>
            <person name="Thomson T."/>
            <person name="Walk T."/>
            <person name="White J."/>
            <person name="Yandava C."/>
            <person name="Burger G."/>
            <person name="Gray M.W."/>
            <person name="Holland P.W.H."/>
            <person name="King N."/>
            <person name="Lang F.B.F."/>
            <person name="Roger A.J."/>
            <person name="Ruiz-Trillo I."/>
            <person name="Lander E."/>
            <person name="Nusbaum C."/>
        </authorList>
    </citation>
    <scope>NUCLEOTIDE SEQUENCE [LARGE SCALE GENOMIC DNA]</scope>
    <source>
        <strain evidence="6 7">DAOM BR117</strain>
    </source>
</reference>
<dbReference type="GO" id="GO:0005524">
    <property type="term" value="F:ATP binding"/>
    <property type="evidence" value="ECO:0007669"/>
    <property type="project" value="UniProtKB-UniRule"/>
</dbReference>
<evidence type="ECO:0000259" key="5">
    <source>
        <dbReference type="PROSITE" id="PS50011"/>
    </source>
</evidence>
<dbReference type="STRING" id="645134.A0A0L0HQQ4"/>
<evidence type="ECO:0000256" key="1">
    <source>
        <dbReference type="ARBA" id="ARBA00022741"/>
    </source>
</evidence>
<evidence type="ECO:0000256" key="2">
    <source>
        <dbReference type="ARBA" id="ARBA00022840"/>
    </source>
</evidence>
<name>A0A0L0HQQ4_SPIPD</name>
<dbReference type="GO" id="GO:0004674">
    <property type="term" value="F:protein serine/threonine kinase activity"/>
    <property type="evidence" value="ECO:0007669"/>
    <property type="project" value="TreeGrafter"/>
</dbReference>
<dbReference type="InterPro" id="IPR011009">
    <property type="entry name" value="Kinase-like_dom_sf"/>
</dbReference>
<feature type="region of interest" description="Disordered" evidence="4">
    <location>
        <begin position="39"/>
        <end position="163"/>
    </location>
</feature>
<dbReference type="InterPro" id="IPR000719">
    <property type="entry name" value="Prot_kinase_dom"/>
</dbReference>
<organism evidence="6 7">
    <name type="scientific">Spizellomyces punctatus (strain DAOM BR117)</name>
    <dbReference type="NCBI Taxonomy" id="645134"/>
    <lineage>
        <taxon>Eukaryota</taxon>
        <taxon>Fungi</taxon>
        <taxon>Fungi incertae sedis</taxon>
        <taxon>Chytridiomycota</taxon>
        <taxon>Chytridiomycota incertae sedis</taxon>
        <taxon>Chytridiomycetes</taxon>
        <taxon>Spizellomycetales</taxon>
        <taxon>Spizellomycetaceae</taxon>
        <taxon>Spizellomyces</taxon>
    </lineage>
</organism>
<dbReference type="VEuPathDB" id="FungiDB:SPPG_00886"/>
<gene>
    <name evidence="6" type="ORF">SPPG_00886</name>
</gene>
<dbReference type="GO" id="GO:0005634">
    <property type="term" value="C:nucleus"/>
    <property type="evidence" value="ECO:0007669"/>
    <property type="project" value="TreeGrafter"/>
</dbReference>
<dbReference type="EMBL" id="KQ257451">
    <property type="protein sequence ID" value="KND03398.1"/>
    <property type="molecule type" value="Genomic_DNA"/>
</dbReference>
<proteinExistence type="predicted"/>
<dbReference type="FunFam" id="1.10.510.10:FF:000571">
    <property type="entry name" value="Maternal embryonic leucine zipper kinase"/>
    <property type="match status" value="1"/>
</dbReference>
<dbReference type="PROSITE" id="PS00107">
    <property type="entry name" value="PROTEIN_KINASE_ATP"/>
    <property type="match status" value="1"/>
</dbReference>
<protein>
    <submittedName>
        <fullName evidence="6">CAMK/CAMKL/PASK protein kinase</fullName>
    </submittedName>
</protein>
<keyword evidence="2 3" id="KW-0067">ATP-binding</keyword>
<feature type="binding site" evidence="3">
    <location>
        <position position="217"/>
    </location>
    <ligand>
        <name>ATP</name>
        <dbReference type="ChEBI" id="CHEBI:30616"/>
    </ligand>
</feature>
<keyword evidence="1 3" id="KW-0547">Nucleotide-binding</keyword>
<dbReference type="OMA" id="CIERHHN"/>
<evidence type="ECO:0000256" key="3">
    <source>
        <dbReference type="PROSITE-ProRule" id="PRU10141"/>
    </source>
</evidence>
<dbReference type="eggNOG" id="KOG1152">
    <property type="taxonomic scope" value="Eukaryota"/>
</dbReference>
<dbReference type="Pfam" id="PF00069">
    <property type="entry name" value="Pkinase"/>
    <property type="match status" value="2"/>
</dbReference>
<dbReference type="Gene3D" id="1.10.510.10">
    <property type="entry name" value="Transferase(Phosphotransferase) domain 1"/>
    <property type="match status" value="1"/>
</dbReference>
<dbReference type="PANTHER" id="PTHR24346:SF72">
    <property type="entry name" value="CAMK PROTEIN KINASE"/>
    <property type="match status" value="1"/>
</dbReference>
<feature type="compositionally biased region" description="Basic residues" evidence="4">
    <location>
        <begin position="40"/>
        <end position="49"/>
    </location>
</feature>
<feature type="domain" description="Protein kinase" evidence="5">
    <location>
        <begin position="184"/>
        <end position="503"/>
    </location>
</feature>
<feature type="region of interest" description="Disordered" evidence="4">
    <location>
        <begin position="274"/>
        <end position="296"/>
    </location>
</feature>
<evidence type="ECO:0000313" key="7">
    <source>
        <dbReference type="Proteomes" id="UP000053201"/>
    </source>
</evidence>
<dbReference type="InterPro" id="IPR008271">
    <property type="entry name" value="Ser/Thr_kinase_AS"/>
</dbReference>
<keyword evidence="7" id="KW-1185">Reference proteome</keyword>
<dbReference type="PROSITE" id="PS50011">
    <property type="entry name" value="PROTEIN_KINASE_DOM"/>
    <property type="match status" value="1"/>
</dbReference>
<keyword evidence="6" id="KW-0418">Kinase</keyword>
<dbReference type="FunFam" id="3.30.200.20:FF:000314">
    <property type="entry name" value="Serine/threonine protein kinase"/>
    <property type="match status" value="1"/>
</dbReference>
<dbReference type="GO" id="GO:0045719">
    <property type="term" value="P:negative regulation of glycogen biosynthetic process"/>
    <property type="evidence" value="ECO:0007669"/>
    <property type="project" value="TreeGrafter"/>
</dbReference>
<feature type="compositionally biased region" description="Polar residues" evidence="4">
    <location>
        <begin position="274"/>
        <end position="284"/>
    </location>
</feature>
<evidence type="ECO:0000313" key="6">
    <source>
        <dbReference type="EMBL" id="KND03398.1"/>
    </source>
</evidence>
<evidence type="ECO:0000256" key="4">
    <source>
        <dbReference type="SAM" id="MobiDB-lite"/>
    </source>
</evidence>
<dbReference type="Gene3D" id="3.30.200.20">
    <property type="entry name" value="Phosphorylase Kinase, domain 1"/>
    <property type="match status" value="1"/>
</dbReference>
<sequence length="505" mass="56615">MFDLHVPYVSSSMPLPFPQHQQAKREPLQARRLFTEAPQHHHHLLHHQHPQQQQHQQQQQQHSFSTHDSHSHYTLTSSSARKATNASIPPRVPISSRAKPSKLAVSTANLPPACPPPNKPLPPRPVAVPLQRYPYPQHVAQQLPPPKTKAQQAYPSPDPPTPADSMAERYLNRHQLNAAFVSMYTLGQELGSGGFGFVCSAVRKCDEREVACKFIVKSKVPAQGWARDAELGVVPMEVFMLKNIQHDNIITYLDFFEDMTFFYLITELHGAPWTSTRSDPSGESSAPPPTQTLTPITPTSFFPGERASGGMVSSGSAPASPPLSPMMIPKLTRRPSMDLFECIEQHDRLTESQARFVFRQIISAIKHLHSLGIVHRDIKDENILVDEHFCVKLIDFGSAAFVPQPTGKLFDRFLGTIQYASPEILRGEKYRGPEAEIWALGCCLYIMLNGEVPFTTPAQAAQHAYTFPKHRLSPQCMDLLDCMLEKRPSRRASIHDVAAHVWLNM</sequence>
<dbReference type="AlphaFoldDB" id="A0A0L0HQQ4"/>
<dbReference type="GeneID" id="27684587"/>
<dbReference type="InParanoid" id="A0A0L0HQQ4"/>